<proteinExistence type="predicted"/>
<organism evidence="1 2">
    <name type="scientific">Elysia crispata</name>
    <name type="common">lettuce slug</name>
    <dbReference type="NCBI Taxonomy" id="231223"/>
    <lineage>
        <taxon>Eukaryota</taxon>
        <taxon>Metazoa</taxon>
        <taxon>Spiralia</taxon>
        <taxon>Lophotrochozoa</taxon>
        <taxon>Mollusca</taxon>
        <taxon>Gastropoda</taxon>
        <taxon>Heterobranchia</taxon>
        <taxon>Euthyneura</taxon>
        <taxon>Panpulmonata</taxon>
        <taxon>Sacoglossa</taxon>
        <taxon>Placobranchoidea</taxon>
        <taxon>Plakobranchidae</taxon>
        <taxon>Elysia</taxon>
    </lineage>
</organism>
<accession>A0AAE0ZKL0</accession>
<protein>
    <submittedName>
        <fullName evidence="1">Uncharacterized protein</fullName>
    </submittedName>
</protein>
<evidence type="ECO:0000313" key="1">
    <source>
        <dbReference type="EMBL" id="KAK3770631.1"/>
    </source>
</evidence>
<evidence type="ECO:0000313" key="2">
    <source>
        <dbReference type="Proteomes" id="UP001283361"/>
    </source>
</evidence>
<dbReference type="AlphaFoldDB" id="A0AAE0ZKL0"/>
<gene>
    <name evidence="1" type="ORF">RRG08_052971</name>
</gene>
<comment type="caution">
    <text evidence="1">The sequence shown here is derived from an EMBL/GenBank/DDBJ whole genome shotgun (WGS) entry which is preliminary data.</text>
</comment>
<dbReference type="Proteomes" id="UP001283361">
    <property type="component" value="Unassembled WGS sequence"/>
</dbReference>
<reference evidence="1" key="1">
    <citation type="journal article" date="2023" name="G3 (Bethesda)">
        <title>A reference genome for the long-term kleptoplast-retaining sea slug Elysia crispata morphotype clarki.</title>
        <authorList>
            <person name="Eastman K.E."/>
            <person name="Pendleton A.L."/>
            <person name="Shaikh M.A."/>
            <person name="Suttiyut T."/>
            <person name="Ogas R."/>
            <person name="Tomko P."/>
            <person name="Gavelis G."/>
            <person name="Widhalm J.R."/>
            <person name="Wisecaver J.H."/>
        </authorList>
    </citation>
    <scope>NUCLEOTIDE SEQUENCE</scope>
    <source>
        <strain evidence="1">ECLA1</strain>
    </source>
</reference>
<name>A0AAE0ZKL0_9GAST</name>
<keyword evidence="2" id="KW-1185">Reference proteome</keyword>
<sequence length="86" mass="9936">MGEKSFSIIYHKTKAKLRKKEYATRNFYRHSNTAWPGSNSSDLFIQPELLLTGVEHLSPKTRRQQSIETVYPGIQNDQLKQGPTSR</sequence>
<dbReference type="EMBL" id="JAWDGP010003795">
    <property type="protein sequence ID" value="KAK3770631.1"/>
    <property type="molecule type" value="Genomic_DNA"/>
</dbReference>